<dbReference type="Proteomes" id="UP000242432">
    <property type="component" value="Unassembled WGS sequence"/>
</dbReference>
<dbReference type="STRING" id="83771.SAMN02910357_02550"/>
<dbReference type="RefSeq" id="WP_031492468.1">
    <property type="nucleotide sequence ID" value="NZ_FUXX01000060.1"/>
</dbReference>
<feature type="signal peptide" evidence="1">
    <location>
        <begin position="1"/>
        <end position="21"/>
    </location>
</feature>
<evidence type="ECO:0000259" key="2">
    <source>
        <dbReference type="Pfam" id="PF19489"/>
    </source>
</evidence>
<keyword evidence="1" id="KW-0732">Signal</keyword>
<dbReference type="InterPro" id="IPR045795">
    <property type="entry name" value="SLT_4"/>
</dbReference>
<dbReference type="Gene3D" id="1.10.530.10">
    <property type="match status" value="1"/>
</dbReference>
<evidence type="ECO:0000313" key="4">
    <source>
        <dbReference type="Proteomes" id="UP000242432"/>
    </source>
</evidence>
<sequence length="193" mass="22342">MIFRKSIISILVGALFVVGCASTPPSNTQNLCSIFQEKDSWYVSAHKVHDKYGIPINVAMSIMAQESGFVEDAKPKMRWFGFIPYGRGSSSYGYSQAQDEVWDEYTKESGSFFSSRTSFEDSLDFIGWYMTKTKKINDVKFSDAFNQYLNYHEGWYGYKNKTYLGKNWLVDVARQVHVRALNYKNQLEHCNLY</sequence>
<dbReference type="AlphaFoldDB" id="A0A1T4VX78"/>
<evidence type="ECO:0000313" key="3">
    <source>
        <dbReference type="EMBL" id="SKA69509.1"/>
    </source>
</evidence>
<dbReference type="CDD" id="cd00442">
    <property type="entry name" value="Lyz-like"/>
    <property type="match status" value="1"/>
</dbReference>
<dbReference type="InterPro" id="IPR023346">
    <property type="entry name" value="Lysozyme-like_dom_sf"/>
</dbReference>
<dbReference type="PROSITE" id="PS51257">
    <property type="entry name" value="PROKAR_LIPOPROTEIN"/>
    <property type="match status" value="1"/>
</dbReference>
<feature type="domain" description="Transglycosylase SLT" evidence="2">
    <location>
        <begin position="10"/>
        <end position="190"/>
    </location>
</feature>
<organism evidence="3 4">
    <name type="scientific">Succinivibrio dextrinosolvens DSM 3072</name>
    <dbReference type="NCBI Taxonomy" id="1123324"/>
    <lineage>
        <taxon>Bacteria</taxon>
        <taxon>Pseudomonadati</taxon>
        <taxon>Pseudomonadota</taxon>
        <taxon>Gammaproteobacteria</taxon>
        <taxon>Aeromonadales</taxon>
        <taxon>Succinivibrionaceae</taxon>
        <taxon>Succinivibrio</taxon>
    </lineage>
</organism>
<keyword evidence="4" id="KW-1185">Reference proteome</keyword>
<gene>
    <name evidence="3" type="ORF">SAMN02745213_02220</name>
</gene>
<dbReference type="EMBL" id="FUXX01000060">
    <property type="protein sequence ID" value="SKA69509.1"/>
    <property type="molecule type" value="Genomic_DNA"/>
</dbReference>
<reference evidence="4" key="1">
    <citation type="submission" date="2017-02" db="EMBL/GenBank/DDBJ databases">
        <authorList>
            <person name="Varghese N."/>
            <person name="Submissions S."/>
        </authorList>
    </citation>
    <scope>NUCLEOTIDE SEQUENCE [LARGE SCALE GENOMIC DNA]</scope>
    <source>
        <strain evidence="4">DSM 3072</strain>
    </source>
</reference>
<protein>
    <recommendedName>
        <fullName evidence="2">Transglycosylase SLT domain-containing protein</fullName>
    </recommendedName>
</protein>
<dbReference type="Pfam" id="PF19489">
    <property type="entry name" value="SLT_4"/>
    <property type="match status" value="1"/>
</dbReference>
<dbReference type="SUPFAM" id="SSF53955">
    <property type="entry name" value="Lysozyme-like"/>
    <property type="match status" value="1"/>
</dbReference>
<accession>A0A1T4VX78</accession>
<feature type="chain" id="PRO_5010554631" description="Transglycosylase SLT domain-containing protein" evidence="1">
    <location>
        <begin position="22"/>
        <end position="193"/>
    </location>
</feature>
<proteinExistence type="predicted"/>
<name>A0A1T4VX78_9GAMM</name>
<evidence type="ECO:0000256" key="1">
    <source>
        <dbReference type="SAM" id="SignalP"/>
    </source>
</evidence>